<name>A0A0D1YWF6_9PEZI</name>
<evidence type="ECO:0000259" key="2">
    <source>
        <dbReference type="Pfam" id="PF07944"/>
    </source>
</evidence>
<evidence type="ECO:0000313" key="4">
    <source>
        <dbReference type="Proteomes" id="UP000053259"/>
    </source>
</evidence>
<dbReference type="OrthoDB" id="5358475at2759"/>
<organism evidence="3 4">
    <name type="scientific">Verruconis gallopava</name>
    <dbReference type="NCBI Taxonomy" id="253628"/>
    <lineage>
        <taxon>Eukaryota</taxon>
        <taxon>Fungi</taxon>
        <taxon>Dikarya</taxon>
        <taxon>Ascomycota</taxon>
        <taxon>Pezizomycotina</taxon>
        <taxon>Dothideomycetes</taxon>
        <taxon>Pleosporomycetidae</taxon>
        <taxon>Venturiales</taxon>
        <taxon>Sympoventuriaceae</taxon>
        <taxon>Verruconis</taxon>
    </lineage>
</organism>
<reference evidence="3 4" key="1">
    <citation type="submission" date="2015-01" db="EMBL/GenBank/DDBJ databases">
        <title>The Genome Sequence of Ochroconis gallopava CBS43764.</title>
        <authorList>
            <consortium name="The Broad Institute Genomics Platform"/>
            <person name="Cuomo C."/>
            <person name="de Hoog S."/>
            <person name="Gorbushina A."/>
            <person name="Stielow B."/>
            <person name="Teixiera M."/>
            <person name="Abouelleil A."/>
            <person name="Chapman S.B."/>
            <person name="Priest M."/>
            <person name="Young S.K."/>
            <person name="Wortman J."/>
            <person name="Nusbaum C."/>
            <person name="Birren B."/>
        </authorList>
    </citation>
    <scope>NUCLEOTIDE SEQUENCE [LARGE SCALE GENOMIC DNA]</scope>
    <source>
        <strain evidence="3 4">CBS 43764</strain>
    </source>
</reference>
<sequence>MFAYTLTFVTSLLVMGGAAQSNGTGPSSTLKPFKFEHLPLGSIKASGWLQDQLQLSADGLAGHLFDFYRYVQRSTWLGGDYEYSELNEAAPYWFNGIVPLAWTLDDERLKAQARHFLDYTLDHQAEDGWLGPESTRQTRGMWARALLFFGLTQYAEADLSQTDRIVTAMHKFVRLAHTMLKANFTGVIEDKSQKDNFDPFGFGLSRTHELPTSLMWLLEKHPRDNSAVITETIDLMFEAGRKGNRDWTTFFVDGVFPKVGTPGFKTSGFTHGVNLAEGLRYPTALYRRTGNESLVQQTRDAVNMTTAYQTSLSGTIIGDEHLGGLSPQRGSELCMAVESMFSYAYLYRFHGVNEYADRAELAAFNALPVAISADWWSHQYVTQTNQPWSRNLTAKPFFNVVSYGNTYGLEPNFPCCTVNHPQGYPKYVASSFVQQGQDTLVHILLGPTSVETSLHGCKIRIDCETNYPFSEDLRYSIDADCDFNFAVRIPTWTSWSLNSPSVSLSKSSSSSVKVDSAGLHHVAIQKGKTQLGVHLPMEIHTVTRNGSVGIYHGPLLYALDIAHTTSSHQPLNWTDRTPLPAEEVCPKCKDHVLEPTARWQYAIDPSTIRLERSNDSLANPVWTTGAQPGALWVDGYAIDWPVTMDSADLPPLNPKVKRADKTSLKLIPFGAAKVHIAQFPVADVED</sequence>
<feature type="domain" description="Non-reducing end beta-L-arabinofuranosidase-like GH127 catalytic" evidence="2">
    <location>
        <begin position="92"/>
        <end position="427"/>
    </location>
</feature>
<dbReference type="Proteomes" id="UP000053259">
    <property type="component" value="Unassembled WGS sequence"/>
</dbReference>
<keyword evidence="4" id="KW-1185">Reference proteome</keyword>
<protein>
    <recommendedName>
        <fullName evidence="2">Non-reducing end beta-L-arabinofuranosidase-like GH127 catalytic domain-containing protein</fullName>
    </recommendedName>
</protein>
<dbReference type="STRING" id="253628.A0A0D1YWF6"/>
<dbReference type="GeneID" id="27312125"/>
<feature type="chain" id="PRO_5002252225" description="Non-reducing end beta-L-arabinofuranosidase-like GH127 catalytic domain-containing protein" evidence="1">
    <location>
        <begin position="20"/>
        <end position="686"/>
    </location>
</feature>
<feature type="signal peptide" evidence="1">
    <location>
        <begin position="1"/>
        <end position="19"/>
    </location>
</feature>
<dbReference type="PANTHER" id="PTHR31151:SF0">
    <property type="entry name" value="PROLINE-TRNA LIGASE (DUF1680)"/>
    <property type="match status" value="1"/>
</dbReference>
<evidence type="ECO:0000256" key="1">
    <source>
        <dbReference type="SAM" id="SignalP"/>
    </source>
</evidence>
<dbReference type="InParanoid" id="A0A0D1YWF6"/>
<dbReference type="InterPro" id="IPR012878">
    <property type="entry name" value="Beta-AFase-like_GH127_cat"/>
</dbReference>
<proteinExistence type="predicted"/>
<keyword evidence="1" id="KW-0732">Signal</keyword>
<accession>A0A0D1YWF6</accession>
<dbReference type="VEuPathDB" id="FungiDB:PV09_04152"/>
<dbReference type="EMBL" id="KN847539">
    <property type="protein sequence ID" value="KIW04992.1"/>
    <property type="molecule type" value="Genomic_DNA"/>
</dbReference>
<dbReference type="AlphaFoldDB" id="A0A0D1YWF6"/>
<dbReference type="RefSeq" id="XP_016214861.1">
    <property type="nucleotide sequence ID" value="XM_016357457.1"/>
</dbReference>
<evidence type="ECO:0000313" key="3">
    <source>
        <dbReference type="EMBL" id="KIW04992.1"/>
    </source>
</evidence>
<dbReference type="Pfam" id="PF07944">
    <property type="entry name" value="Beta-AFase-like_GH127_cat"/>
    <property type="match status" value="1"/>
</dbReference>
<gene>
    <name evidence="3" type="ORF">PV09_04152</name>
</gene>
<dbReference type="PANTHER" id="PTHR31151">
    <property type="entry name" value="PROLINE-TRNA LIGASE (DUF1680)"/>
    <property type="match status" value="1"/>
</dbReference>